<gene>
    <name evidence="3" type="ORF">WA026_019913</name>
</gene>
<sequence>MVIHLSYILMYILCVIYTNGQIVIKDAGTARIQPTDIGMIFYLTLENICPSEMYISVRGVKCCEINSLTGRKDCESMKLLGGDPGILCAGKTKNVTLIYPNLYLYGRQGVCTILVVFKVGMVTDHFFRKIPFNTKGCFQDLTTKKCPCYTSDLDPFRNCSPVDCPIKYSGHKNFFNSFTKYCEPVPICRSSPGDQKTGEMYDLLHNRCVDIECTVTSTDLSMIEAKTISTENVPYLLGNILCHHGCTDKRTGECICNNKWVSSVSNEPEFVPTLISSHMCNIRTGSWTEINKDKLLLTILVMVIMTSLFAIKLFVLICILHFCYKWARSKSISSSEFIAESGHEKDYGTMDSCVCSKCTRSSTRKSKKSSKQSKAVGEEEYHRPTHVAISARIRSVPRCSHSTLARIKLKDKCLQLNLSRIQTCSHVGVATSVDCSCNALTTDVPEMRAALVNTEFSGSTLRSVGSEESLLSEDTDMRATSSVCSCISEESMTMYRNDDMAYFASTPTTCPPSTPYPSGEQSSGGTETTTQAPSNLSIHLEYDTDDLELECSSSSDI</sequence>
<dbReference type="Proteomes" id="UP001431783">
    <property type="component" value="Unassembled WGS sequence"/>
</dbReference>
<comment type="caution">
    <text evidence="3">The sequence shown here is derived from an EMBL/GenBank/DDBJ whole genome shotgun (WGS) entry which is preliminary data.</text>
</comment>
<keyword evidence="2" id="KW-0812">Transmembrane</keyword>
<dbReference type="EMBL" id="JARQZJ010000104">
    <property type="protein sequence ID" value="KAK9886994.1"/>
    <property type="molecule type" value="Genomic_DNA"/>
</dbReference>
<accession>A0AAW1V535</accession>
<name>A0AAW1V535_9CUCU</name>
<feature type="compositionally biased region" description="Low complexity" evidence="1">
    <location>
        <begin position="516"/>
        <end position="531"/>
    </location>
</feature>
<evidence type="ECO:0000313" key="4">
    <source>
        <dbReference type="Proteomes" id="UP001431783"/>
    </source>
</evidence>
<keyword evidence="2" id="KW-1133">Transmembrane helix</keyword>
<reference evidence="3 4" key="1">
    <citation type="submission" date="2023-03" db="EMBL/GenBank/DDBJ databases">
        <title>Genome insight into feeding habits of ladybird beetles.</title>
        <authorList>
            <person name="Li H.-S."/>
            <person name="Huang Y.-H."/>
            <person name="Pang H."/>
        </authorList>
    </citation>
    <scope>NUCLEOTIDE SEQUENCE [LARGE SCALE GENOMIC DNA]</scope>
    <source>
        <strain evidence="3">SYSU_2023b</strain>
        <tissue evidence="3">Whole body</tissue>
    </source>
</reference>
<evidence type="ECO:0000256" key="1">
    <source>
        <dbReference type="SAM" id="MobiDB-lite"/>
    </source>
</evidence>
<feature type="region of interest" description="Disordered" evidence="1">
    <location>
        <begin position="506"/>
        <end position="543"/>
    </location>
</feature>
<keyword evidence="4" id="KW-1185">Reference proteome</keyword>
<proteinExistence type="predicted"/>
<feature type="transmembrane region" description="Helical" evidence="2">
    <location>
        <begin position="295"/>
        <end position="324"/>
    </location>
</feature>
<protein>
    <submittedName>
        <fullName evidence="3">Uncharacterized protein</fullName>
    </submittedName>
</protein>
<organism evidence="3 4">
    <name type="scientific">Henosepilachna vigintioctopunctata</name>
    <dbReference type="NCBI Taxonomy" id="420089"/>
    <lineage>
        <taxon>Eukaryota</taxon>
        <taxon>Metazoa</taxon>
        <taxon>Ecdysozoa</taxon>
        <taxon>Arthropoda</taxon>
        <taxon>Hexapoda</taxon>
        <taxon>Insecta</taxon>
        <taxon>Pterygota</taxon>
        <taxon>Neoptera</taxon>
        <taxon>Endopterygota</taxon>
        <taxon>Coleoptera</taxon>
        <taxon>Polyphaga</taxon>
        <taxon>Cucujiformia</taxon>
        <taxon>Coccinelloidea</taxon>
        <taxon>Coccinellidae</taxon>
        <taxon>Epilachninae</taxon>
        <taxon>Epilachnini</taxon>
        <taxon>Henosepilachna</taxon>
    </lineage>
</organism>
<evidence type="ECO:0000256" key="2">
    <source>
        <dbReference type="SAM" id="Phobius"/>
    </source>
</evidence>
<dbReference type="AlphaFoldDB" id="A0AAW1V535"/>
<keyword evidence="2" id="KW-0472">Membrane</keyword>
<evidence type="ECO:0000313" key="3">
    <source>
        <dbReference type="EMBL" id="KAK9886994.1"/>
    </source>
</evidence>